<dbReference type="Proteomes" id="UP000487882">
    <property type="component" value="Unassembled WGS sequence"/>
</dbReference>
<reference evidence="2 3" key="1">
    <citation type="submission" date="2019-09" db="EMBL/GenBank/DDBJ databases">
        <title>Bifidobacterium canis sp. nov., isolated from the digestive tract of German Shepherd dog puppy.</title>
        <authorList>
            <person name="Bunesova V."/>
        </authorList>
    </citation>
    <scope>NUCLEOTIDE SEQUENCE [LARGE SCALE GENOMIC DNA]</scope>
    <source>
        <strain evidence="2 3">GSD1FS</strain>
    </source>
</reference>
<accession>A0A7K1J2L3</accession>
<dbReference type="EMBL" id="WNLP01000001">
    <property type="protein sequence ID" value="MUH58874.1"/>
    <property type="molecule type" value="Genomic_DNA"/>
</dbReference>
<evidence type="ECO:0000313" key="3">
    <source>
        <dbReference type="Proteomes" id="UP000487882"/>
    </source>
</evidence>
<sequence>MPSAQPDMELSQQPKQQGRQPRVISIVGPTASGKPVWVSRSHAVSPNAVKRRIS</sequence>
<name>A0A7K1J2L3_9BIFI</name>
<organism evidence="2 3">
    <name type="scientific">Bifidobacterium canis</name>
    <dbReference type="NCBI Taxonomy" id="2610880"/>
    <lineage>
        <taxon>Bacteria</taxon>
        <taxon>Bacillati</taxon>
        <taxon>Actinomycetota</taxon>
        <taxon>Actinomycetes</taxon>
        <taxon>Bifidobacteriales</taxon>
        <taxon>Bifidobacteriaceae</taxon>
        <taxon>Bifidobacterium</taxon>
    </lineage>
</organism>
<proteinExistence type="predicted"/>
<dbReference type="AlphaFoldDB" id="A0A7K1J2L3"/>
<comment type="caution">
    <text evidence="2">The sequence shown here is derived from an EMBL/GenBank/DDBJ whole genome shotgun (WGS) entry which is preliminary data.</text>
</comment>
<evidence type="ECO:0000256" key="1">
    <source>
        <dbReference type="SAM" id="MobiDB-lite"/>
    </source>
</evidence>
<feature type="compositionally biased region" description="Polar residues" evidence="1">
    <location>
        <begin position="10"/>
        <end position="19"/>
    </location>
</feature>
<protein>
    <submittedName>
        <fullName evidence="2">Uncharacterized protein</fullName>
    </submittedName>
</protein>
<gene>
    <name evidence="2" type="ORF">GSD1FS_0170</name>
</gene>
<feature type="region of interest" description="Disordered" evidence="1">
    <location>
        <begin position="1"/>
        <end position="54"/>
    </location>
</feature>
<evidence type="ECO:0000313" key="2">
    <source>
        <dbReference type="EMBL" id="MUH58874.1"/>
    </source>
</evidence>
<keyword evidence="3" id="KW-1185">Reference proteome</keyword>